<dbReference type="Gene3D" id="1.10.3470.10">
    <property type="entry name" value="ABC transporter involved in vitamin B12 uptake, BtuC"/>
    <property type="match status" value="1"/>
</dbReference>
<name>U5N4A6_9BURK</name>
<dbReference type="CDD" id="cd06550">
    <property type="entry name" value="TM_ABC_iron-siderophores_like"/>
    <property type="match status" value="1"/>
</dbReference>
<dbReference type="SUPFAM" id="SSF81345">
    <property type="entry name" value="ABC transporter involved in vitamin B12 uptake, BtuC"/>
    <property type="match status" value="1"/>
</dbReference>
<organism evidence="9 10">
    <name type="scientific">Candidatus Symbiobacter mobilis CR</name>
    <dbReference type="NCBI Taxonomy" id="946483"/>
    <lineage>
        <taxon>Bacteria</taxon>
        <taxon>Pseudomonadati</taxon>
        <taxon>Pseudomonadota</taxon>
        <taxon>Betaproteobacteria</taxon>
        <taxon>Burkholderiales</taxon>
        <taxon>Comamonadaceae</taxon>
    </lineage>
</organism>
<evidence type="ECO:0000256" key="1">
    <source>
        <dbReference type="ARBA" id="ARBA00004651"/>
    </source>
</evidence>
<feature type="transmembrane region" description="Helical" evidence="8">
    <location>
        <begin position="12"/>
        <end position="34"/>
    </location>
</feature>
<feature type="transmembrane region" description="Helical" evidence="8">
    <location>
        <begin position="312"/>
        <end position="331"/>
    </location>
</feature>
<keyword evidence="4" id="KW-1003">Cell membrane</keyword>
<dbReference type="InterPro" id="IPR037294">
    <property type="entry name" value="ABC_BtuC-like"/>
</dbReference>
<feature type="transmembrane region" description="Helical" evidence="8">
    <location>
        <begin position="240"/>
        <end position="268"/>
    </location>
</feature>
<dbReference type="PANTHER" id="PTHR30472:SF25">
    <property type="entry name" value="ABC TRANSPORTER PERMEASE PROTEIN MJ0876-RELATED"/>
    <property type="match status" value="1"/>
</dbReference>
<dbReference type="STRING" id="946483.Cenrod_0185"/>
<comment type="subcellular location">
    <subcellularLocation>
        <location evidence="1">Cell membrane</location>
        <topology evidence="1">Multi-pass membrane protein</topology>
    </subcellularLocation>
</comment>
<dbReference type="OrthoDB" id="9782305at2"/>
<dbReference type="EMBL" id="CP004885">
    <property type="protein sequence ID" value="AGX86316.1"/>
    <property type="molecule type" value="Genomic_DNA"/>
</dbReference>
<keyword evidence="7 8" id="KW-0472">Membrane</keyword>
<feature type="transmembrane region" description="Helical" evidence="8">
    <location>
        <begin position="89"/>
        <end position="109"/>
    </location>
</feature>
<dbReference type="Proteomes" id="UP000017184">
    <property type="component" value="Chromosome"/>
</dbReference>
<reference evidence="9 10" key="1">
    <citation type="journal article" date="2013" name="Genome Biol.">
        <title>Genomic analysis reveals key aspects of prokaryotic symbiosis in the phototrophic consortium "Chlorochromatium aggregatum".</title>
        <authorList>
            <person name="Liu Z."/>
            <person name="Muller J."/>
            <person name="Li T."/>
            <person name="Alvey R.M."/>
            <person name="Vogl K."/>
            <person name="Frigaard N.U."/>
            <person name="Rockwell N.C."/>
            <person name="Boyd E.S."/>
            <person name="Tomsho L.P."/>
            <person name="Schuster S.C."/>
            <person name="Henke P."/>
            <person name="Rohde M."/>
            <person name="Overmann J."/>
            <person name="Bryant D.A."/>
        </authorList>
    </citation>
    <scope>NUCLEOTIDE SEQUENCE [LARGE SCALE GENOMIC DNA]</scope>
    <source>
        <strain evidence="9">CR</strain>
    </source>
</reference>
<dbReference type="GO" id="GO:0005886">
    <property type="term" value="C:plasma membrane"/>
    <property type="evidence" value="ECO:0007669"/>
    <property type="project" value="UniProtKB-SubCell"/>
</dbReference>
<comment type="similarity">
    <text evidence="2">Belongs to the binding-protein-dependent transport system permease family. FecCD subfamily.</text>
</comment>
<protein>
    <submittedName>
        <fullName evidence="9">Iron complex transporter permease protein</fullName>
    </submittedName>
</protein>
<dbReference type="eggNOG" id="COG0609">
    <property type="taxonomic scope" value="Bacteria"/>
</dbReference>
<dbReference type="PANTHER" id="PTHR30472">
    <property type="entry name" value="FERRIC ENTEROBACTIN TRANSPORT SYSTEM PERMEASE PROTEIN"/>
    <property type="match status" value="1"/>
</dbReference>
<evidence type="ECO:0000313" key="10">
    <source>
        <dbReference type="Proteomes" id="UP000017184"/>
    </source>
</evidence>
<sequence length="339" mass="34428">MQGSARHGLRCHALAVALVAGTIVAFALAVVVGVEGWQGGATWWDDPFTRQIVWEIRLPRTMGAWLAGALLGLAGMVAQGLFRNPLADPYLLGSASGAALGVVLVLSTFGMSPVLSEWAPALGVTGAAFLGGVIAVLLTVALAAGVQDTLRLLLAGVVVSTVLGAVVSMVTLRHPGLLAYVQTYLLGSTALVGWVGVVLMMIVWACAIAVVVSTGLALDALGMGEDTARSLGLPVSQVRVVLILILGLTTGTAVAQTGIIAFVGLAAAHMVRSVVPVRHAALAVLSSLAGGVLLAWTDLLARCVAVPSEWPVGVVTAFLGGCYLLGVLHLGKSTGRGAL</sequence>
<evidence type="ECO:0000256" key="6">
    <source>
        <dbReference type="ARBA" id="ARBA00022989"/>
    </source>
</evidence>
<keyword evidence="3" id="KW-0813">Transport</keyword>
<dbReference type="Pfam" id="PF01032">
    <property type="entry name" value="FecCD"/>
    <property type="match status" value="1"/>
</dbReference>
<evidence type="ECO:0000313" key="9">
    <source>
        <dbReference type="EMBL" id="AGX86316.1"/>
    </source>
</evidence>
<feature type="transmembrane region" description="Helical" evidence="8">
    <location>
        <begin position="280"/>
        <end position="300"/>
    </location>
</feature>
<keyword evidence="6 8" id="KW-1133">Transmembrane helix</keyword>
<proteinExistence type="inferred from homology"/>
<feature type="transmembrane region" description="Helical" evidence="8">
    <location>
        <begin position="121"/>
        <end position="145"/>
    </location>
</feature>
<dbReference type="KEGG" id="cbx:Cenrod_0185"/>
<evidence type="ECO:0000256" key="3">
    <source>
        <dbReference type="ARBA" id="ARBA00022448"/>
    </source>
</evidence>
<dbReference type="GO" id="GO:0022857">
    <property type="term" value="F:transmembrane transporter activity"/>
    <property type="evidence" value="ECO:0007669"/>
    <property type="project" value="InterPro"/>
</dbReference>
<dbReference type="AlphaFoldDB" id="U5N4A6"/>
<dbReference type="InterPro" id="IPR000522">
    <property type="entry name" value="ABC_transptr_permease_BtuC"/>
</dbReference>
<dbReference type="PATRIC" id="fig|946483.4.peg.185"/>
<accession>U5N4A6</accession>
<evidence type="ECO:0000256" key="2">
    <source>
        <dbReference type="ARBA" id="ARBA00007935"/>
    </source>
</evidence>
<feature type="transmembrane region" description="Helical" evidence="8">
    <location>
        <begin position="192"/>
        <end position="219"/>
    </location>
</feature>
<feature type="transmembrane region" description="Helical" evidence="8">
    <location>
        <begin position="152"/>
        <end position="172"/>
    </location>
</feature>
<evidence type="ECO:0000256" key="4">
    <source>
        <dbReference type="ARBA" id="ARBA00022475"/>
    </source>
</evidence>
<keyword evidence="10" id="KW-1185">Reference proteome</keyword>
<dbReference type="HOGENOM" id="CLU_013016_0_3_4"/>
<evidence type="ECO:0000256" key="8">
    <source>
        <dbReference type="SAM" id="Phobius"/>
    </source>
</evidence>
<evidence type="ECO:0000256" key="7">
    <source>
        <dbReference type="ARBA" id="ARBA00023136"/>
    </source>
</evidence>
<evidence type="ECO:0000256" key="5">
    <source>
        <dbReference type="ARBA" id="ARBA00022692"/>
    </source>
</evidence>
<feature type="transmembrane region" description="Helical" evidence="8">
    <location>
        <begin position="62"/>
        <end position="82"/>
    </location>
</feature>
<gene>
    <name evidence="9" type="primary">fevP-1</name>
    <name evidence="9" type="ORF">Cenrod_0185</name>
</gene>
<dbReference type="RefSeq" id="WP_022771139.1">
    <property type="nucleotide sequence ID" value="NC_022576.1"/>
</dbReference>
<keyword evidence="5 8" id="KW-0812">Transmembrane</keyword>